<evidence type="ECO:0000256" key="3">
    <source>
        <dbReference type="ARBA" id="ARBA00022692"/>
    </source>
</evidence>
<proteinExistence type="predicted"/>
<evidence type="ECO:0000256" key="5">
    <source>
        <dbReference type="ARBA" id="ARBA00023136"/>
    </source>
</evidence>
<evidence type="ECO:0000256" key="4">
    <source>
        <dbReference type="ARBA" id="ARBA00022989"/>
    </source>
</evidence>
<feature type="transmembrane region" description="Helical" evidence="6">
    <location>
        <begin position="288"/>
        <end position="304"/>
    </location>
</feature>
<dbReference type="GO" id="GO:0022857">
    <property type="term" value="F:transmembrane transporter activity"/>
    <property type="evidence" value="ECO:0007669"/>
    <property type="project" value="InterPro"/>
</dbReference>
<accession>A0AAU8AAR7</accession>
<gene>
    <name evidence="7" type="ORF">PUP29_04290</name>
</gene>
<dbReference type="PANTHER" id="PTHR32196:SF72">
    <property type="entry name" value="RIBOSE IMPORT PERMEASE PROTEIN RBSC"/>
    <property type="match status" value="1"/>
</dbReference>
<evidence type="ECO:0000256" key="1">
    <source>
        <dbReference type="ARBA" id="ARBA00004651"/>
    </source>
</evidence>
<dbReference type="EMBL" id="CP117826">
    <property type="protein sequence ID" value="XCC63140.1"/>
    <property type="molecule type" value="Genomic_DNA"/>
</dbReference>
<feature type="transmembrane region" description="Helical" evidence="6">
    <location>
        <begin position="65"/>
        <end position="83"/>
    </location>
</feature>
<dbReference type="GO" id="GO:0005886">
    <property type="term" value="C:plasma membrane"/>
    <property type="evidence" value="ECO:0007669"/>
    <property type="project" value="UniProtKB-SubCell"/>
</dbReference>
<feature type="transmembrane region" description="Helical" evidence="6">
    <location>
        <begin position="40"/>
        <end position="58"/>
    </location>
</feature>
<organism evidence="7">
    <name type="scientific">Christensenella massiliensis</name>
    <dbReference type="NCBI Taxonomy" id="1805714"/>
    <lineage>
        <taxon>Bacteria</taxon>
        <taxon>Bacillati</taxon>
        <taxon>Bacillota</taxon>
        <taxon>Clostridia</taxon>
        <taxon>Christensenellales</taxon>
        <taxon>Christensenellaceae</taxon>
        <taxon>Christensenella</taxon>
    </lineage>
</organism>
<sequence>MKKKLSFSNVFVYVILIIVLAFFSFSAPDSFLTSNNIFNMLRQVSMIGICSVGMTMVLLTAGIDISVGSVIALVGVVSALLIVNTGMPVALAMIIGILVGTGCGTVSGIMVARFQVPALIATLAMQTIARGFAFILTEGIPVYGLPEDIKFIGQGYMAGIPIPVIIMALVFLFGWWLLEKTRFGRYVYAIGGNEEVARLSGIDVKKGLLKVYALSGFFAGLAGVIMLSRINSGQPNTSEGFEMDVITGAVLGGVSVAGGEGKILNVIAGVLIMGVLSNGMTLLNLDTYWQWVVKGAVLLFAVAFDNMQRARSARIAAEAAGAEA</sequence>
<keyword evidence="4 6" id="KW-1133">Transmembrane helix</keyword>
<reference evidence="7" key="1">
    <citation type="submission" date="2023-02" db="EMBL/GenBank/DDBJ databases">
        <title>Gut commensal Christensenella minuta modulates host metabolism via a new class of secondary bile acids.</title>
        <authorList>
            <person name="Liu C."/>
        </authorList>
    </citation>
    <scope>NUCLEOTIDE SEQUENCE</scope>
    <source>
        <strain evidence="7">CA70</strain>
    </source>
</reference>
<dbReference type="RefSeq" id="WP_079547009.1">
    <property type="nucleotide sequence ID" value="NZ_CP117826.1"/>
</dbReference>
<dbReference type="AlphaFoldDB" id="A0AAU8AAR7"/>
<keyword evidence="5 6" id="KW-0472">Membrane</keyword>
<feature type="transmembrane region" description="Helical" evidence="6">
    <location>
        <begin position="118"/>
        <end position="136"/>
    </location>
</feature>
<name>A0AAU8AAR7_9FIRM</name>
<feature type="transmembrane region" description="Helical" evidence="6">
    <location>
        <begin position="156"/>
        <end position="178"/>
    </location>
</feature>
<feature type="transmembrane region" description="Helical" evidence="6">
    <location>
        <begin position="208"/>
        <end position="228"/>
    </location>
</feature>
<feature type="transmembrane region" description="Helical" evidence="6">
    <location>
        <begin position="264"/>
        <end position="282"/>
    </location>
</feature>
<keyword evidence="3 6" id="KW-0812">Transmembrane</keyword>
<evidence type="ECO:0000313" key="7">
    <source>
        <dbReference type="EMBL" id="XCC63140.1"/>
    </source>
</evidence>
<protein>
    <submittedName>
        <fullName evidence="7">ABC transporter permease</fullName>
    </submittedName>
</protein>
<dbReference type="CDD" id="cd06579">
    <property type="entry name" value="TM_PBP1_transp_AraH_like"/>
    <property type="match status" value="1"/>
</dbReference>
<feature type="transmembrane region" description="Helical" evidence="6">
    <location>
        <begin position="7"/>
        <end position="28"/>
    </location>
</feature>
<feature type="transmembrane region" description="Helical" evidence="6">
    <location>
        <begin position="89"/>
        <end position="111"/>
    </location>
</feature>
<comment type="subcellular location">
    <subcellularLocation>
        <location evidence="1">Cell membrane</location>
        <topology evidence="1">Multi-pass membrane protein</topology>
    </subcellularLocation>
</comment>
<dbReference type="Pfam" id="PF02653">
    <property type="entry name" value="BPD_transp_2"/>
    <property type="match status" value="1"/>
</dbReference>
<evidence type="ECO:0000256" key="6">
    <source>
        <dbReference type="SAM" id="Phobius"/>
    </source>
</evidence>
<evidence type="ECO:0000256" key="2">
    <source>
        <dbReference type="ARBA" id="ARBA00022475"/>
    </source>
</evidence>
<keyword evidence="2" id="KW-1003">Cell membrane</keyword>
<dbReference type="PANTHER" id="PTHR32196">
    <property type="entry name" value="ABC TRANSPORTER PERMEASE PROTEIN YPHD-RELATED-RELATED"/>
    <property type="match status" value="1"/>
</dbReference>
<feature type="transmembrane region" description="Helical" evidence="6">
    <location>
        <begin position="240"/>
        <end position="257"/>
    </location>
</feature>
<dbReference type="InterPro" id="IPR001851">
    <property type="entry name" value="ABC_transp_permease"/>
</dbReference>